<sequence>MFKTSDGVEIDYEFHPGRGSVVALLNGIFMNMKSWDSLLKDLKDRYSVLLHNFRCQWTSSNAECSFEKHVQDLKELCDALKINKLHLVGTSYGGEVGMLFAAEHPEMVESLVIITATARVTPYIRNHALLWRMGAETKDPTKFVLSWLTDVYSEAFLDAHPDLLNTIVSRMQNFNYDGAVMLLDSFLQMEQKPLVEKLPSINCPTLVVCAEHDRIKPPRFSHEIAASIKAANLVCVPDSGHAVVVEKPRTILNLVMAHLSLLG</sequence>
<reference evidence="2 3" key="1">
    <citation type="submission" date="2014-01" db="EMBL/GenBank/DDBJ databases">
        <title>Genome sequencing of Thermotog hypogea.</title>
        <authorList>
            <person name="Zhang X."/>
            <person name="Alvare G."/>
            <person name="Fristensky B."/>
            <person name="Chen L."/>
            <person name="Suen T."/>
            <person name="Chen Q."/>
            <person name="Ma K."/>
        </authorList>
    </citation>
    <scope>NUCLEOTIDE SEQUENCE [LARGE SCALE GENOMIC DNA]</scope>
    <source>
        <strain evidence="2 3">DSM 11164</strain>
    </source>
</reference>
<dbReference type="SUPFAM" id="SSF53474">
    <property type="entry name" value="alpha/beta-Hydrolases"/>
    <property type="match status" value="1"/>
</dbReference>
<organism evidence="2 3">
    <name type="scientific">Pseudothermotoga hypogea DSM 11164 = NBRC 106472</name>
    <dbReference type="NCBI Taxonomy" id="1123384"/>
    <lineage>
        <taxon>Bacteria</taxon>
        <taxon>Thermotogati</taxon>
        <taxon>Thermotogota</taxon>
        <taxon>Thermotogae</taxon>
        <taxon>Thermotogales</taxon>
        <taxon>Thermotogaceae</taxon>
        <taxon>Pseudothermotoga</taxon>
    </lineage>
</organism>
<dbReference type="PANTHER" id="PTHR43798:SF33">
    <property type="entry name" value="HYDROLASE, PUTATIVE (AFU_ORTHOLOGUE AFUA_2G14860)-RELATED"/>
    <property type="match status" value="1"/>
</dbReference>
<dbReference type="InterPro" id="IPR029058">
    <property type="entry name" value="AB_hydrolase_fold"/>
</dbReference>
<dbReference type="PATRIC" id="fig|1123384.7.peg.1943"/>
<dbReference type="KEGG" id="phy:AJ81_09655"/>
<protein>
    <submittedName>
        <fullName evidence="2">Alpha/beta hydrolase</fullName>
    </submittedName>
</protein>
<proteinExistence type="predicted"/>
<dbReference type="PaxDb" id="1123384-AJ81_09655"/>
<dbReference type="PANTHER" id="PTHR43798">
    <property type="entry name" value="MONOACYLGLYCEROL LIPASE"/>
    <property type="match status" value="1"/>
</dbReference>
<feature type="domain" description="AB hydrolase-1" evidence="1">
    <location>
        <begin position="22"/>
        <end position="248"/>
    </location>
</feature>
<dbReference type="Pfam" id="PF00561">
    <property type="entry name" value="Abhydrolase_1"/>
    <property type="match status" value="1"/>
</dbReference>
<evidence type="ECO:0000313" key="3">
    <source>
        <dbReference type="Proteomes" id="UP000077469"/>
    </source>
</evidence>
<dbReference type="AlphaFoldDB" id="A0A0X1KSU8"/>
<accession>A0A0X1KSU8</accession>
<gene>
    <name evidence="2" type="ORF">AJ81_09655</name>
</gene>
<dbReference type="GO" id="GO:0016020">
    <property type="term" value="C:membrane"/>
    <property type="evidence" value="ECO:0007669"/>
    <property type="project" value="TreeGrafter"/>
</dbReference>
<dbReference type="PRINTS" id="PR00111">
    <property type="entry name" value="ABHYDROLASE"/>
</dbReference>
<dbReference type="EMBL" id="CP007141">
    <property type="protein sequence ID" value="AJC74398.1"/>
    <property type="molecule type" value="Genomic_DNA"/>
</dbReference>
<keyword evidence="2" id="KW-0378">Hydrolase</keyword>
<dbReference type="Proteomes" id="UP000077469">
    <property type="component" value="Chromosome"/>
</dbReference>
<name>A0A0X1KSU8_9THEM</name>
<dbReference type="STRING" id="1123384.AJ81_09655"/>
<dbReference type="OrthoDB" id="53505at2"/>
<keyword evidence="3" id="KW-1185">Reference proteome</keyword>
<evidence type="ECO:0000259" key="1">
    <source>
        <dbReference type="Pfam" id="PF00561"/>
    </source>
</evidence>
<dbReference type="RefSeq" id="WP_031502497.1">
    <property type="nucleotide sequence ID" value="NC_022795.1"/>
</dbReference>
<dbReference type="InterPro" id="IPR050266">
    <property type="entry name" value="AB_hydrolase_sf"/>
</dbReference>
<dbReference type="InterPro" id="IPR000073">
    <property type="entry name" value="AB_hydrolase_1"/>
</dbReference>
<dbReference type="GO" id="GO:0016787">
    <property type="term" value="F:hydrolase activity"/>
    <property type="evidence" value="ECO:0007669"/>
    <property type="project" value="UniProtKB-KW"/>
</dbReference>
<dbReference type="Gene3D" id="3.40.50.1820">
    <property type="entry name" value="alpha/beta hydrolase"/>
    <property type="match status" value="1"/>
</dbReference>
<evidence type="ECO:0000313" key="2">
    <source>
        <dbReference type="EMBL" id="AJC74398.1"/>
    </source>
</evidence>